<keyword evidence="1" id="KW-0547">Nucleotide-binding</keyword>
<dbReference type="PANTHER" id="PTHR43637">
    <property type="entry name" value="UPF0273 PROTEIN TM_0370"/>
    <property type="match status" value="1"/>
</dbReference>
<evidence type="ECO:0000256" key="2">
    <source>
        <dbReference type="ARBA" id="ARBA00022840"/>
    </source>
</evidence>
<dbReference type="InterPro" id="IPR010624">
    <property type="entry name" value="KaiC_dom"/>
</dbReference>
<gene>
    <name evidence="4" type="ORF">SAMN04487948_104376</name>
</gene>
<dbReference type="Gene3D" id="3.40.50.300">
    <property type="entry name" value="P-loop containing nucleotide triphosphate hydrolases"/>
    <property type="match status" value="2"/>
</dbReference>
<organism evidence="4 5">
    <name type="scientific">Halogranum amylolyticum</name>
    <dbReference type="NCBI Taxonomy" id="660520"/>
    <lineage>
        <taxon>Archaea</taxon>
        <taxon>Methanobacteriati</taxon>
        <taxon>Methanobacteriota</taxon>
        <taxon>Stenosarchaea group</taxon>
        <taxon>Halobacteria</taxon>
        <taxon>Halobacteriales</taxon>
        <taxon>Haloferacaceae</taxon>
    </lineage>
</organism>
<proteinExistence type="predicted"/>
<keyword evidence="2" id="KW-0067">ATP-binding</keyword>
<dbReference type="SUPFAM" id="SSF52540">
    <property type="entry name" value="P-loop containing nucleoside triphosphate hydrolases"/>
    <property type="match status" value="1"/>
</dbReference>
<dbReference type="Pfam" id="PF06745">
    <property type="entry name" value="ATPase"/>
    <property type="match status" value="1"/>
</dbReference>
<dbReference type="EMBL" id="FODV01000004">
    <property type="protein sequence ID" value="SEO72380.1"/>
    <property type="molecule type" value="Genomic_DNA"/>
</dbReference>
<dbReference type="AlphaFoldDB" id="A0A1H8S139"/>
<feature type="domain" description="KaiC" evidence="3">
    <location>
        <begin position="1"/>
        <end position="261"/>
    </location>
</feature>
<evidence type="ECO:0000259" key="3">
    <source>
        <dbReference type="PROSITE" id="PS51146"/>
    </source>
</evidence>
<sequence>MAVSTGCPELDRLLGGGIPNRRTALVTGGPGTGKSTFALQFLQAGLEKDESCLYISTEQTREELVDSFEEFEFNLRHDDLDILTLQAVPGEQVVHDDSMLVLHSDTDDPDERPLDFSSEDTLSYLRHELKPYAPTDRVVLDSVSALAAFATDPHRFRRDVLELGRFIANRFDATSLFTSERGVRPTGDSTGNVDIDALKYITHAVIDLRRENIRGENHRRLVIEKLRGQNHDSRPHEYDITTSGLRILSRRPIRNVGSETAVSTGIEGLDELLGGGVVRGGTALLEHDGRANLNEFVARVMEAALEQGFVVPFIPSVNMTPEQVDYYLSDTAPNVPELLEQDKLFIFDAAGVRDASVRNVFHVEGGAEDVQEAAELIAERRDDEPLYYIANTEALLRAVSSSELRDLRYWARTDYLTEQDTALFMHYPEMIDDELAEFFVDDANQVVETWLDESGLQYLVLEKSPTGYLGSTRYVEFDSNYPYIRVQSPSDSGLRQH</sequence>
<accession>A0A1H8S139</accession>
<dbReference type="InterPro" id="IPR014774">
    <property type="entry name" value="KaiC-like_dom"/>
</dbReference>
<dbReference type="GO" id="GO:0005524">
    <property type="term" value="F:ATP binding"/>
    <property type="evidence" value="ECO:0007669"/>
    <property type="project" value="UniProtKB-KW"/>
</dbReference>
<evidence type="ECO:0000256" key="1">
    <source>
        <dbReference type="ARBA" id="ARBA00022741"/>
    </source>
</evidence>
<dbReference type="InterPro" id="IPR027417">
    <property type="entry name" value="P-loop_NTPase"/>
</dbReference>
<reference evidence="5" key="1">
    <citation type="submission" date="2016-10" db="EMBL/GenBank/DDBJ databases">
        <authorList>
            <person name="Varghese N."/>
            <person name="Submissions S."/>
        </authorList>
    </citation>
    <scope>NUCLEOTIDE SEQUENCE [LARGE SCALE GENOMIC DNA]</scope>
    <source>
        <strain evidence="5">CGMCC 1.10121</strain>
    </source>
</reference>
<keyword evidence="5" id="KW-1185">Reference proteome</keyword>
<evidence type="ECO:0000313" key="5">
    <source>
        <dbReference type="Proteomes" id="UP000199126"/>
    </source>
</evidence>
<dbReference type="Proteomes" id="UP000199126">
    <property type="component" value="Unassembled WGS sequence"/>
</dbReference>
<name>A0A1H8S139_9EURY</name>
<evidence type="ECO:0000313" key="4">
    <source>
        <dbReference type="EMBL" id="SEO72380.1"/>
    </source>
</evidence>
<dbReference type="PROSITE" id="PS51146">
    <property type="entry name" value="KAIC"/>
    <property type="match status" value="1"/>
</dbReference>
<dbReference type="OrthoDB" id="49590at2157"/>
<protein>
    <submittedName>
        <fullName evidence="4">KaiC protein</fullName>
    </submittedName>
</protein>